<organism evidence="1 2">
    <name type="scientific">Verrucomicrobia subdivision 6 bacterium BACL9 MAG-120820-bin42</name>
    <dbReference type="NCBI Taxonomy" id="1655634"/>
    <lineage>
        <taxon>Bacteria</taxon>
        <taxon>Pseudomonadati</taxon>
        <taxon>Verrucomicrobiota</taxon>
        <taxon>Verrucomicrobiia</taxon>
        <taxon>Verrucomicrobiales</taxon>
        <taxon>Verrucomicrobia subdivision 6</taxon>
    </lineage>
</organism>
<gene>
    <name evidence="1" type="ORF">ABS32_03830</name>
</gene>
<evidence type="ECO:0000313" key="1">
    <source>
        <dbReference type="EMBL" id="KRP32408.1"/>
    </source>
</evidence>
<dbReference type="EMBL" id="LIDM01000117">
    <property type="protein sequence ID" value="KRP32408.1"/>
    <property type="molecule type" value="Genomic_DNA"/>
</dbReference>
<dbReference type="AlphaFoldDB" id="A0A0R2X8J1"/>
<name>A0A0R2X8J1_9BACT</name>
<accession>A0A0R2X8J1</accession>
<protein>
    <submittedName>
        <fullName evidence="1">Uncharacterized protein</fullName>
    </submittedName>
</protein>
<sequence length="127" mass="13009">MGFASGEEGGTVGTGKNTDFAREIANLVGGATVAAFIFVQNTGAEGFFLKVVKGLGNFKWGGGGEFLEDLGFHLVLESFDGFIAVDLGGLIDGGFDAGTGHAVGDFKEFVFDEEKGSLAFLLSVGSG</sequence>
<reference evidence="1 2" key="1">
    <citation type="submission" date="2015-10" db="EMBL/GenBank/DDBJ databases">
        <title>Metagenome-Assembled Genomes uncover a global brackish microbiome.</title>
        <authorList>
            <person name="Hugerth L.W."/>
            <person name="Larsson J."/>
            <person name="Alneberg J."/>
            <person name="Lindh M.V."/>
            <person name="Legrand C."/>
            <person name="Pinhassi J."/>
            <person name="Andersson A.F."/>
        </authorList>
    </citation>
    <scope>NUCLEOTIDE SEQUENCE [LARGE SCALE GENOMIC DNA]</scope>
    <source>
        <strain evidence="1">BACL9 MAG-120820-bin42</strain>
    </source>
</reference>
<proteinExistence type="predicted"/>
<evidence type="ECO:0000313" key="2">
    <source>
        <dbReference type="Proteomes" id="UP000051557"/>
    </source>
</evidence>
<comment type="caution">
    <text evidence="1">The sequence shown here is derived from an EMBL/GenBank/DDBJ whole genome shotgun (WGS) entry which is preliminary data.</text>
</comment>
<dbReference type="Proteomes" id="UP000051557">
    <property type="component" value="Unassembled WGS sequence"/>
</dbReference>